<dbReference type="Pfam" id="PF00005">
    <property type="entry name" value="ABC_tran"/>
    <property type="match status" value="1"/>
</dbReference>
<dbReference type="InterPro" id="IPR003439">
    <property type="entry name" value="ABC_transporter-like_ATP-bd"/>
</dbReference>
<dbReference type="RefSeq" id="WP_166781661.1">
    <property type="nucleotide sequence ID" value="NZ_JAAOYO010000006.1"/>
</dbReference>
<evidence type="ECO:0000256" key="4">
    <source>
        <dbReference type="ARBA" id="ARBA00022840"/>
    </source>
</evidence>
<organism evidence="6 7">
    <name type="scientific">Curtobacterium salicis</name>
    <dbReference type="NCBI Taxonomy" id="1779862"/>
    <lineage>
        <taxon>Bacteria</taxon>
        <taxon>Bacillati</taxon>
        <taxon>Actinomycetota</taxon>
        <taxon>Actinomycetes</taxon>
        <taxon>Micrococcales</taxon>
        <taxon>Microbacteriaceae</taxon>
        <taxon>Curtobacterium</taxon>
    </lineage>
</organism>
<keyword evidence="7" id="KW-1185">Reference proteome</keyword>
<evidence type="ECO:0000256" key="1">
    <source>
        <dbReference type="ARBA" id="ARBA00005417"/>
    </source>
</evidence>
<dbReference type="Gene3D" id="3.40.50.300">
    <property type="entry name" value="P-loop containing nucleotide triphosphate hydrolases"/>
    <property type="match status" value="1"/>
</dbReference>
<evidence type="ECO:0000256" key="3">
    <source>
        <dbReference type="ARBA" id="ARBA00022741"/>
    </source>
</evidence>
<proteinExistence type="inferred from homology"/>
<dbReference type="InterPro" id="IPR003593">
    <property type="entry name" value="AAA+_ATPase"/>
</dbReference>
<reference evidence="6 7" key="1">
    <citation type="submission" date="2020-03" db="EMBL/GenBank/DDBJ databases">
        <title>Above-ground endophytic microbial communities from plants in different locations in the United States.</title>
        <authorList>
            <person name="Frank C."/>
        </authorList>
    </citation>
    <scope>NUCLEOTIDE SEQUENCE [LARGE SCALE GENOMIC DNA]</scope>
    <source>
        <strain evidence="6 7">WW7</strain>
    </source>
</reference>
<comment type="similarity">
    <text evidence="1">Belongs to the ABC transporter superfamily.</text>
</comment>
<accession>A0ABX0TG12</accession>
<dbReference type="PANTHER" id="PTHR43335:SF4">
    <property type="entry name" value="ABC TRANSPORTER, ATP-BINDING PROTEIN"/>
    <property type="match status" value="1"/>
</dbReference>
<dbReference type="Proteomes" id="UP001318300">
    <property type="component" value="Unassembled WGS sequence"/>
</dbReference>
<keyword evidence="3" id="KW-0547">Nucleotide-binding</keyword>
<name>A0ABX0TG12_9MICO</name>
<dbReference type="SMART" id="SM00382">
    <property type="entry name" value="AAA"/>
    <property type="match status" value="1"/>
</dbReference>
<protein>
    <submittedName>
        <fullName evidence="6">ABC-2 type transport system ATP-binding protein</fullName>
    </submittedName>
</protein>
<sequence>MNSVVRLIGVRQGFGTHQVLTDLDLEVRRGEVLGLLGANGSGKSTLLRIVAGIDTAQSGVVELGGTTDGPLRIGALLDPAWLDDRLTCRQHLVIAHLYAHGRVRRSSVQAALTAVGLSEAERRRVKHLSLGMRQRLALALALVDEPDVLVLDEPLNGLDPDGVLWMRELLRDFASSGRSVLLSSHLMAEMERIATRVVLLADGSLSPLVSGSRMQNAVRLRAESRAEELVRALAAAGADVVVTADSSILVRGMEPARVFHTATSSGAVLSHLVSEAQTLEEQYRDATSNRQR</sequence>
<comment type="caution">
    <text evidence="6">The sequence shown here is derived from an EMBL/GenBank/DDBJ whole genome shotgun (WGS) entry which is preliminary data.</text>
</comment>
<dbReference type="InterPro" id="IPR017871">
    <property type="entry name" value="ABC_transporter-like_CS"/>
</dbReference>
<feature type="domain" description="ABC transporter" evidence="5">
    <location>
        <begin position="5"/>
        <end position="227"/>
    </location>
</feature>
<dbReference type="PANTHER" id="PTHR43335">
    <property type="entry name" value="ABC TRANSPORTER, ATP-BINDING PROTEIN"/>
    <property type="match status" value="1"/>
</dbReference>
<dbReference type="GO" id="GO:0005524">
    <property type="term" value="F:ATP binding"/>
    <property type="evidence" value="ECO:0007669"/>
    <property type="project" value="UniProtKB-KW"/>
</dbReference>
<dbReference type="EMBL" id="JAAOYO010000006">
    <property type="protein sequence ID" value="NII42680.1"/>
    <property type="molecule type" value="Genomic_DNA"/>
</dbReference>
<dbReference type="InterPro" id="IPR027417">
    <property type="entry name" value="P-loop_NTPase"/>
</dbReference>
<evidence type="ECO:0000259" key="5">
    <source>
        <dbReference type="PROSITE" id="PS50893"/>
    </source>
</evidence>
<keyword evidence="4 6" id="KW-0067">ATP-binding</keyword>
<evidence type="ECO:0000313" key="6">
    <source>
        <dbReference type="EMBL" id="NII42680.1"/>
    </source>
</evidence>
<dbReference type="SUPFAM" id="SSF52540">
    <property type="entry name" value="P-loop containing nucleoside triphosphate hydrolases"/>
    <property type="match status" value="1"/>
</dbReference>
<dbReference type="PROSITE" id="PS00211">
    <property type="entry name" value="ABC_TRANSPORTER_1"/>
    <property type="match status" value="1"/>
</dbReference>
<keyword evidence="2" id="KW-0813">Transport</keyword>
<evidence type="ECO:0000256" key="2">
    <source>
        <dbReference type="ARBA" id="ARBA00022448"/>
    </source>
</evidence>
<gene>
    <name evidence="6" type="ORF">E9228_003354</name>
</gene>
<evidence type="ECO:0000313" key="7">
    <source>
        <dbReference type="Proteomes" id="UP001318300"/>
    </source>
</evidence>
<dbReference type="PROSITE" id="PS50893">
    <property type="entry name" value="ABC_TRANSPORTER_2"/>
    <property type="match status" value="1"/>
</dbReference>